<name>A0ABN2FSM4_9ACTN</name>
<evidence type="ECO:0000313" key="3">
    <source>
        <dbReference type="EMBL" id="GAA1658481.1"/>
    </source>
</evidence>
<dbReference type="EMBL" id="BAAANE010000012">
    <property type="protein sequence ID" value="GAA1658481.1"/>
    <property type="molecule type" value="Genomic_DNA"/>
</dbReference>
<keyword evidence="2" id="KW-1133">Transmembrane helix</keyword>
<evidence type="ECO:0000256" key="1">
    <source>
        <dbReference type="SAM" id="MobiDB-lite"/>
    </source>
</evidence>
<evidence type="ECO:0000313" key="4">
    <source>
        <dbReference type="Proteomes" id="UP001501319"/>
    </source>
</evidence>
<feature type="region of interest" description="Disordered" evidence="1">
    <location>
        <begin position="170"/>
        <end position="196"/>
    </location>
</feature>
<sequence>MQPAPPRRTLIWFAVGSFVIGLVLAGLFAWRIVQTAPKSPEPIGESTVHLEKDGLTVYSSTPVLSPTCEAKDSNGSDVPLSPVSGSELLTINSETWYVVVRSVKPVPPGDYVISCADDETGTTYAVGPRDSVAGFVVSIFGLIGSVLIFFGLGLVLLILALVRRRRTNRPSNTFPTYRTGPDPGADPRPDDRPQDS</sequence>
<keyword evidence="4" id="KW-1185">Reference proteome</keyword>
<keyword evidence="2" id="KW-0472">Membrane</keyword>
<accession>A0ABN2FSM4</accession>
<feature type="transmembrane region" description="Helical" evidence="2">
    <location>
        <begin position="12"/>
        <end position="33"/>
    </location>
</feature>
<gene>
    <name evidence="3" type="ORF">GCM10009744_59690</name>
</gene>
<organism evidence="3 4">
    <name type="scientific">Kribbella alba</name>
    <dbReference type="NCBI Taxonomy" id="190197"/>
    <lineage>
        <taxon>Bacteria</taxon>
        <taxon>Bacillati</taxon>
        <taxon>Actinomycetota</taxon>
        <taxon>Actinomycetes</taxon>
        <taxon>Propionibacteriales</taxon>
        <taxon>Kribbellaceae</taxon>
        <taxon>Kribbella</taxon>
    </lineage>
</organism>
<protein>
    <recommendedName>
        <fullName evidence="5">DUF3592 domain-containing protein</fullName>
    </recommendedName>
</protein>
<comment type="caution">
    <text evidence="3">The sequence shown here is derived from an EMBL/GenBank/DDBJ whole genome shotgun (WGS) entry which is preliminary data.</text>
</comment>
<evidence type="ECO:0000256" key="2">
    <source>
        <dbReference type="SAM" id="Phobius"/>
    </source>
</evidence>
<feature type="transmembrane region" description="Helical" evidence="2">
    <location>
        <begin position="132"/>
        <end position="162"/>
    </location>
</feature>
<dbReference type="Proteomes" id="UP001501319">
    <property type="component" value="Unassembled WGS sequence"/>
</dbReference>
<evidence type="ECO:0008006" key="5">
    <source>
        <dbReference type="Google" id="ProtNLM"/>
    </source>
</evidence>
<feature type="compositionally biased region" description="Basic and acidic residues" evidence="1">
    <location>
        <begin position="185"/>
        <end position="196"/>
    </location>
</feature>
<proteinExistence type="predicted"/>
<reference evidence="3 4" key="1">
    <citation type="journal article" date="2019" name="Int. J. Syst. Evol. Microbiol.">
        <title>The Global Catalogue of Microorganisms (GCM) 10K type strain sequencing project: providing services to taxonomists for standard genome sequencing and annotation.</title>
        <authorList>
            <consortium name="The Broad Institute Genomics Platform"/>
            <consortium name="The Broad Institute Genome Sequencing Center for Infectious Disease"/>
            <person name="Wu L."/>
            <person name="Ma J."/>
        </authorList>
    </citation>
    <scope>NUCLEOTIDE SEQUENCE [LARGE SCALE GENOMIC DNA]</scope>
    <source>
        <strain evidence="3 4">JCM 14306</strain>
    </source>
</reference>
<keyword evidence="2" id="KW-0812">Transmembrane</keyword>